<gene>
    <name evidence="2" type="primary">lptC</name>
    <name evidence="2" type="ORF">I5731_12645</name>
</gene>
<reference evidence="2" key="1">
    <citation type="submission" date="2020-12" db="EMBL/GenBank/DDBJ databases">
        <title>Methylobrevis albus sp. nov., isolated from fresh water lack sediment.</title>
        <authorList>
            <person name="Zou Q."/>
        </authorList>
    </citation>
    <scope>NUCLEOTIDE SEQUENCE</scope>
    <source>
        <strain evidence="2">L22</strain>
    </source>
</reference>
<evidence type="ECO:0000313" key="2">
    <source>
        <dbReference type="EMBL" id="MBH0238676.1"/>
    </source>
</evidence>
<dbReference type="Gene3D" id="2.60.450.10">
    <property type="entry name" value="Lipopolysaccharide (LPS) transport protein A like domain"/>
    <property type="match status" value="1"/>
</dbReference>
<dbReference type="Proteomes" id="UP000631694">
    <property type="component" value="Unassembled WGS sequence"/>
</dbReference>
<sequence>MNETLTLDARARPGDGRTPARIAAFERAASSSRRVRRLRLALPLASVAVVLLAVGIGVLARIELGFSFAGVDITADGISMDAPKLSGSDGKGRTYQVTAESAVQDLADPTIVRLYGIKAEVHQTDGRWAEFSADSGVYSAGAERLRLDENIRIRSSEGYAADLSKAEIDLGTGTVDSDAPVAFSSTLGAVEAQGMQVDEKGGTVTFSDGVKMTVDPNAVGGGNAGQEQP</sequence>
<protein>
    <submittedName>
        <fullName evidence="2">LPS export ABC transporter periplasmic protein LptC</fullName>
    </submittedName>
</protein>
<dbReference type="InterPro" id="IPR010664">
    <property type="entry name" value="LipoPS_assembly_LptC-rel"/>
</dbReference>
<dbReference type="GO" id="GO:0005886">
    <property type="term" value="C:plasma membrane"/>
    <property type="evidence" value="ECO:0007669"/>
    <property type="project" value="InterPro"/>
</dbReference>
<dbReference type="GO" id="GO:0015221">
    <property type="term" value="F:lipopolysaccharide transmembrane transporter activity"/>
    <property type="evidence" value="ECO:0007669"/>
    <property type="project" value="InterPro"/>
</dbReference>
<dbReference type="InterPro" id="IPR026265">
    <property type="entry name" value="LptC"/>
</dbReference>
<comment type="caution">
    <text evidence="2">The sequence shown here is derived from an EMBL/GenBank/DDBJ whole genome shotgun (WGS) entry which is preliminary data.</text>
</comment>
<keyword evidence="1" id="KW-0472">Membrane</keyword>
<accession>A0A931N0D3</accession>
<evidence type="ECO:0000313" key="3">
    <source>
        <dbReference type="Proteomes" id="UP000631694"/>
    </source>
</evidence>
<dbReference type="Pfam" id="PF06835">
    <property type="entry name" value="LptC"/>
    <property type="match status" value="1"/>
</dbReference>
<keyword evidence="1" id="KW-0812">Transmembrane</keyword>
<name>A0A931N0D3_9HYPH</name>
<organism evidence="2 3">
    <name type="scientific">Methylobrevis albus</name>
    <dbReference type="NCBI Taxonomy" id="2793297"/>
    <lineage>
        <taxon>Bacteria</taxon>
        <taxon>Pseudomonadati</taxon>
        <taxon>Pseudomonadota</taxon>
        <taxon>Alphaproteobacteria</taxon>
        <taxon>Hyphomicrobiales</taxon>
        <taxon>Pleomorphomonadaceae</taxon>
        <taxon>Methylobrevis</taxon>
    </lineage>
</organism>
<keyword evidence="1" id="KW-1133">Transmembrane helix</keyword>
<evidence type="ECO:0000256" key="1">
    <source>
        <dbReference type="SAM" id="Phobius"/>
    </source>
</evidence>
<dbReference type="RefSeq" id="WP_197311765.1">
    <property type="nucleotide sequence ID" value="NZ_JADZLT010000051.1"/>
</dbReference>
<keyword evidence="3" id="KW-1185">Reference proteome</keyword>
<dbReference type="EMBL" id="JADZLT010000051">
    <property type="protein sequence ID" value="MBH0238676.1"/>
    <property type="molecule type" value="Genomic_DNA"/>
</dbReference>
<feature type="transmembrane region" description="Helical" evidence="1">
    <location>
        <begin position="40"/>
        <end position="60"/>
    </location>
</feature>
<dbReference type="AlphaFoldDB" id="A0A931N0D3"/>
<dbReference type="NCBIfam" id="TIGR04409">
    <property type="entry name" value="LptC_YrbK"/>
    <property type="match status" value="1"/>
</dbReference>
<proteinExistence type="predicted"/>